<sequence>MPLTAGSWVAIWDICPELHPVSATVAASPQAASDMTDQVRLLLRFTEASCSADAYGDDRTVTVGSP</sequence>
<organism evidence="1 2">
    <name type="scientific">Mycolicibacterium thermoresistibile</name>
    <name type="common">Mycobacterium thermoresistibile</name>
    <dbReference type="NCBI Taxonomy" id="1797"/>
    <lineage>
        <taxon>Bacteria</taxon>
        <taxon>Bacillati</taxon>
        <taxon>Actinomycetota</taxon>
        <taxon>Actinomycetes</taxon>
        <taxon>Mycobacteriales</taxon>
        <taxon>Mycobacteriaceae</taxon>
        <taxon>Mycolicibacterium</taxon>
    </lineage>
</organism>
<accession>A0A100XH46</accession>
<proteinExistence type="predicted"/>
<gene>
    <name evidence="1" type="ORF">RMCT_3337</name>
</gene>
<evidence type="ECO:0000313" key="2">
    <source>
        <dbReference type="Proteomes" id="UP000069654"/>
    </source>
</evidence>
<protein>
    <submittedName>
        <fullName evidence="1">2-hydroxy-3-oxopropionate reductase</fullName>
    </submittedName>
</protein>
<reference evidence="1 2" key="1">
    <citation type="journal article" date="2016" name="Genome Announc.">
        <title>Draft Genome Sequences of Five Rapidly Growing Mycobacterium Species, M. thermoresistibile, M. fortuitum subsp. acetamidolyticum, M. canariasense, M. brisbanense, and M. novocastrense.</title>
        <authorList>
            <person name="Katahira K."/>
            <person name="Ogura Y."/>
            <person name="Gotoh Y."/>
            <person name="Hayashi T."/>
        </authorList>
    </citation>
    <scope>NUCLEOTIDE SEQUENCE [LARGE SCALE GENOMIC DNA]</scope>
    <source>
        <strain evidence="1 2">JCM6362</strain>
    </source>
</reference>
<name>A0A100XH46_MYCTH</name>
<reference evidence="2" key="2">
    <citation type="submission" date="2016-02" db="EMBL/GenBank/DDBJ databases">
        <title>Draft genome sequence of five rapidly growing Mycobacterium species.</title>
        <authorList>
            <person name="Katahira K."/>
            <person name="Gotou Y."/>
            <person name="Iida K."/>
            <person name="Ogura Y."/>
            <person name="Hayashi T."/>
        </authorList>
    </citation>
    <scope>NUCLEOTIDE SEQUENCE [LARGE SCALE GENOMIC DNA]</scope>
    <source>
        <strain evidence="2">JCM6362</strain>
    </source>
</reference>
<comment type="caution">
    <text evidence="1">The sequence shown here is derived from an EMBL/GenBank/DDBJ whole genome shotgun (WGS) entry which is preliminary data.</text>
</comment>
<evidence type="ECO:0000313" key="1">
    <source>
        <dbReference type="EMBL" id="GAT16368.1"/>
    </source>
</evidence>
<dbReference type="STRING" id="1797.RMCT_3337"/>
<dbReference type="EMBL" id="BCTB01000042">
    <property type="protein sequence ID" value="GAT16368.1"/>
    <property type="molecule type" value="Genomic_DNA"/>
</dbReference>
<dbReference type="Proteomes" id="UP000069654">
    <property type="component" value="Unassembled WGS sequence"/>
</dbReference>
<dbReference type="AlphaFoldDB" id="A0A100XH46"/>